<dbReference type="PANTHER" id="PTHR48090:SF7">
    <property type="entry name" value="RFBJ PROTEIN"/>
    <property type="match status" value="1"/>
</dbReference>
<keyword evidence="2 10" id="KW-0808">Transferase</keyword>
<keyword evidence="5 7" id="KW-0472">Membrane</keyword>
<evidence type="ECO:0000256" key="1">
    <source>
        <dbReference type="ARBA" id="ARBA00004141"/>
    </source>
</evidence>
<dbReference type="InterPro" id="IPR029044">
    <property type="entry name" value="Nucleotide-diphossugar_trans"/>
</dbReference>
<feature type="transmembrane region" description="Helical" evidence="7">
    <location>
        <begin position="278"/>
        <end position="299"/>
    </location>
</feature>
<evidence type="ECO:0000256" key="4">
    <source>
        <dbReference type="ARBA" id="ARBA00022989"/>
    </source>
</evidence>
<dbReference type="PANTHER" id="PTHR48090">
    <property type="entry name" value="UNDECAPRENYL-PHOSPHATE 4-DEOXY-4-FORMAMIDO-L-ARABINOSE TRANSFERASE-RELATED"/>
    <property type="match status" value="1"/>
</dbReference>
<dbReference type="InterPro" id="IPR007267">
    <property type="entry name" value="GtrA_DPMS_TM"/>
</dbReference>
<dbReference type="AlphaFoldDB" id="A0A398CNQ9"/>
<evidence type="ECO:0000313" key="10">
    <source>
        <dbReference type="EMBL" id="RIE00544.1"/>
    </source>
</evidence>
<dbReference type="InterPro" id="IPR039528">
    <property type="entry name" value="DPM1-like"/>
</dbReference>
<dbReference type="InterPro" id="IPR001173">
    <property type="entry name" value="Glyco_trans_2-like"/>
</dbReference>
<name>A0A398CNQ9_9BACL</name>
<evidence type="ECO:0000256" key="6">
    <source>
        <dbReference type="SAM" id="MobiDB-lite"/>
    </source>
</evidence>
<feature type="transmembrane region" description="Helical" evidence="7">
    <location>
        <begin position="305"/>
        <end position="324"/>
    </location>
</feature>
<feature type="compositionally biased region" description="Basic residues" evidence="6">
    <location>
        <begin position="11"/>
        <end position="23"/>
    </location>
</feature>
<proteinExistence type="predicted"/>
<dbReference type="Proteomes" id="UP000266340">
    <property type="component" value="Unassembled WGS sequence"/>
</dbReference>
<keyword evidence="3 7" id="KW-0812">Transmembrane</keyword>
<dbReference type="Pfam" id="PF00535">
    <property type="entry name" value="Glycos_transf_2"/>
    <property type="match status" value="1"/>
</dbReference>
<feature type="region of interest" description="Disordered" evidence="6">
    <location>
        <begin position="1"/>
        <end position="25"/>
    </location>
</feature>
<dbReference type="GO" id="GO:0004582">
    <property type="term" value="F:dolichyl-phosphate beta-D-mannosyltransferase activity"/>
    <property type="evidence" value="ECO:0007669"/>
    <property type="project" value="InterPro"/>
</dbReference>
<dbReference type="RefSeq" id="WP_119152364.1">
    <property type="nucleotide sequence ID" value="NZ_QXJM01000052.1"/>
</dbReference>
<evidence type="ECO:0000256" key="2">
    <source>
        <dbReference type="ARBA" id="ARBA00022679"/>
    </source>
</evidence>
<evidence type="ECO:0000256" key="5">
    <source>
        <dbReference type="ARBA" id="ARBA00023136"/>
    </source>
</evidence>
<feature type="domain" description="GtrA/DPMS transmembrane" evidence="9">
    <location>
        <begin position="281"/>
        <end position="395"/>
    </location>
</feature>
<evidence type="ECO:0000256" key="7">
    <source>
        <dbReference type="SAM" id="Phobius"/>
    </source>
</evidence>
<dbReference type="GO" id="GO:0016020">
    <property type="term" value="C:membrane"/>
    <property type="evidence" value="ECO:0007669"/>
    <property type="project" value="UniProtKB-SubCell"/>
</dbReference>
<dbReference type="SUPFAM" id="SSF53448">
    <property type="entry name" value="Nucleotide-diphospho-sugar transferases"/>
    <property type="match status" value="1"/>
</dbReference>
<comment type="subcellular location">
    <subcellularLocation>
        <location evidence="1">Membrane</location>
        <topology evidence="1">Multi-pass membrane protein</topology>
    </subcellularLocation>
</comment>
<dbReference type="InterPro" id="IPR050256">
    <property type="entry name" value="Glycosyltransferase_2"/>
</dbReference>
<gene>
    <name evidence="10" type="ORF">D3H35_27780</name>
</gene>
<evidence type="ECO:0000259" key="9">
    <source>
        <dbReference type="Pfam" id="PF04138"/>
    </source>
</evidence>
<dbReference type="Pfam" id="PF04138">
    <property type="entry name" value="GtrA_DPMS_TM"/>
    <property type="match status" value="1"/>
</dbReference>
<reference evidence="10 11" key="1">
    <citation type="submission" date="2018-09" db="EMBL/GenBank/DDBJ databases">
        <title>Cohnella cavernae sp. nov., isolated from a karst cave.</title>
        <authorList>
            <person name="Zhu H."/>
        </authorList>
    </citation>
    <scope>NUCLEOTIDE SEQUENCE [LARGE SCALE GENOMIC DNA]</scope>
    <source>
        <strain evidence="10 11">K2E09-144</strain>
    </source>
</reference>
<dbReference type="GO" id="GO:0000271">
    <property type="term" value="P:polysaccharide biosynthetic process"/>
    <property type="evidence" value="ECO:0007669"/>
    <property type="project" value="InterPro"/>
</dbReference>
<keyword evidence="11" id="KW-1185">Reference proteome</keyword>
<evidence type="ECO:0000259" key="8">
    <source>
        <dbReference type="Pfam" id="PF00535"/>
    </source>
</evidence>
<feature type="transmembrane region" description="Helical" evidence="7">
    <location>
        <begin position="372"/>
        <end position="389"/>
    </location>
</feature>
<dbReference type="Gene3D" id="3.90.550.10">
    <property type="entry name" value="Spore Coat Polysaccharide Biosynthesis Protein SpsA, Chain A"/>
    <property type="match status" value="1"/>
</dbReference>
<evidence type="ECO:0000313" key="11">
    <source>
        <dbReference type="Proteomes" id="UP000266340"/>
    </source>
</evidence>
<organism evidence="10 11">
    <name type="scientific">Cohnella faecalis</name>
    <dbReference type="NCBI Taxonomy" id="2315694"/>
    <lineage>
        <taxon>Bacteria</taxon>
        <taxon>Bacillati</taxon>
        <taxon>Bacillota</taxon>
        <taxon>Bacilli</taxon>
        <taxon>Bacillales</taxon>
        <taxon>Paenibacillaceae</taxon>
        <taxon>Cohnella</taxon>
    </lineage>
</organism>
<dbReference type="CDD" id="cd06442">
    <property type="entry name" value="DPM1_like"/>
    <property type="match status" value="1"/>
</dbReference>
<feature type="domain" description="Glycosyltransferase 2-like" evidence="8">
    <location>
        <begin position="46"/>
        <end position="210"/>
    </location>
</feature>
<protein>
    <submittedName>
        <fullName evidence="10">Glycosyltransferase family 2 protein</fullName>
    </submittedName>
</protein>
<dbReference type="EMBL" id="QXJM01000052">
    <property type="protein sequence ID" value="RIE00544.1"/>
    <property type="molecule type" value="Genomic_DNA"/>
</dbReference>
<feature type="transmembrane region" description="Helical" evidence="7">
    <location>
        <begin position="345"/>
        <end position="366"/>
    </location>
</feature>
<sequence length="411" mass="46789">MDSINRTNRTDRRRCRTKRRKASRPTCSRDRHSILLKQGLVIMEISIIVPCRNEGANVEILTNRILRAVPGDVTYEIVFVDDSSDDTPERLDRMSRQFSFVRYLHRENGGGLSSAILEGCRMAKGDWFIVMDADLQHPPESLPALIEEIRSERSEVIVPSRFIPGGSDGGLNAWRRLVSWTARMMARLLIRKVWKVTDPTSGYFAVRRDVAFSRPLQPIGWKILLELLVRSDYSNVREIPYSFHSRDLGSSKLNLKEQWNYIRHLGRLLRSSESDMRFWIFCAVGLSGVAVNTLVYVLLVHLGVPIGFSFAGATIVATFNNFTWNNLLTWKDSKSDKLWYRIFKFSLVSLSGLCLSSFIVTCFHSWFGVHYLVAGLIGILVSTGSNFALNNVWTFKKLPAILSPISKDPPL</sequence>
<keyword evidence="4 7" id="KW-1133">Transmembrane helix</keyword>
<comment type="caution">
    <text evidence="10">The sequence shown here is derived from an EMBL/GenBank/DDBJ whole genome shotgun (WGS) entry which is preliminary data.</text>
</comment>
<accession>A0A398CNQ9</accession>
<evidence type="ECO:0000256" key="3">
    <source>
        <dbReference type="ARBA" id="ARBA00022692"/>
    </source>
</evidence>